<feature type="region of interest" description="Disordered" evidence="4">
    <location>
        <begin position="1"/>
        <end position="22"/>
    </location>
</feature>
<evidence type="ECO:0000256" key="3">
    <source>
        <dbReference type="ARBA" id="ARBA00023163"/>
    </source>
</evidence>
<keyword evidence="1" id="KW-0805">Transcription regulation</keyword>
<dbReference type="PANTHER" id="PTHR43537:SF24">
    <property type="entry name" value="GLUCONATE OPERON TRANSCRIPTIONAL REPRESSOR"/>
    <property type="match status" value="1"/>
</dbReference>
<comment type="caution">
    <text evidence="6">The sequence shown here is derived from an EMBL/GenBank/DDBJ whole genome shotgun (WGS) entry which is preliminary data.</text>
</comment>
<evidence type="ECO:0000256" key="4">
    <source>
        <dbReference type="SAM" id="MobiDB-lite"/>
    </source>
</evidence>
<dbReference type="Proteomes" id="UP001501612">
    <property type="component" value="Unassembled WGS sequence"/>
</dbReference>
<keyword evidence="2" id="KW-0238">DNA-binding</keyword>
<dbReference type="RefSeq" id="WP_344002229.1">
    <property type="nucleotide sequence ID" value="NZ_BAAAMY010000001.1"/>
</dbReference>
<dbReference type="PANTHER" id="PTHR43537">
    <property type="entry name" value="TRANSCRIPTIONAL REGULATOR, GNTR FAMILY"/>
    <property type="match status" value="1"/>
</dbReference>
<dbReference type="InterPro" id="IPR008920">
    <property type="entry name" value="TF_FadR/GntR_C"/>
</dbReference>
<dbReference type="EMBL" id="BAAAMY010000001">
    <property type="protein sequence ID" value="GAA1904308.1"/>
    <property type="molecule type" value="Genomic_DNA"/>
</dbReference>
<evidence type="ECO:0000313" key="7">
    <source>
        <dbReference type="Proteomes" id="UP001501612"/>
    </source>
</evidence>
<proteinExistence type="predicted"/>
<dbReference type="InterPro" id="IPR011711">
    <property type="entry name" value="GntR_C"/>
</dbReference>
<name>A0ABN2NVP4_9ACTN</name>
<gene>
    <name evidence="6" type="ORF">GCM10009737_01280</name>
</gene>
<feature type="domain" description="GntR C-terminal" evidence="5">
    <location>
        <begin position="215"/>
        <end position="341"/>
    </location>
</feature>
<dbReference type="Gene3D" id="1.20.120.530">
    <property type="entry name" value="GntR ligand-binding domain-like"/>
    <property type="match status" value="1"/>
</dbReference>
<dbReference type="SUPFAM" id="SSF48008">
    <property type="entry name" value="GntR ligand-binding domain-like"/>
    <property type="match status" value="1"/>
</dbReference>
<evidence type="ECO:0000259" key="5">
    <source>
        <dbReference type="SMART" id="SM00895"/>
    </source>
</evidence>
<accession>A0ABN2NVP4</accession>
<evidence type="ECO:0000256" key="2">
    <source>
        <dbReference type="ARBA" id="ARBA00023125"/>
    </source>
</evidence>
<reference evidence="6 7" key="1">
    <citation type="journal article" date="2019" name="Int. J. Syst. Evol. Microbiol.">
        <title>The Global Catalogue of Microorganisms (GCM) 10K type strain sequencing project: providing services to taxonomists for standard genome sequencing and annotation.</title>
        <authorList>
            <consortium name="The Broad Institute Genomics Platform"/>
            <consortium name="The Broad Institute Genome Sequencing Center for Infectious Disease"/>
            <person name="Wu L."/>
            <person name="Ma J."/>
        </authorList>
    </citation>
    <scope>NUCLEOTIDE SEQUENCE [LARGE SCALE GENOMIC DNA]</scope>
    <source>
        <strain evidence="6 7">JCM 14046</strain>
    </source>
</reference>
<evidence type="ECO:0000313" key="6">
    <source>
        <dbReference type="EMBL" id="GAA1904308.1"/>
    </source>
</evidence>
<keyword evidence="3" id="KW-0804">Transcription</keyword>
<dbReference type="Pfam" id="PF07729">
    <property type="entry name" value="FCD"/>
    <property type="match status" value="1"/>
</dbReference>
<dbReference type="SMART" id="SM00895">
    <property type="entry name" value="FCD"/>
    <property type="match status" value="1"/>
</dbReference>
<evidence type="ECO:0000256" key="1">
    <source>
        <dbReference type="ARBA" id="ARBA00023015"/>
    </source>
</evidence>
<organism evidence="6 7">
    <name type="scientific">Nocardioides lentus</name>
    <dbReference type="NCBI Taxonomy" id="338077"/>
    <lineage>
        <taxon>Bacteria</taxon>
        <taxon>Bacillati</taxon>
        <taxon>Actinomycetota</taxon>
        <taxon>Actinomycetes</taxon>
        <taxon>Propionibacteriales</taxon>
        <taxon>Nocardioidaceae</taxon>
        <taxon>Nocardioides</taxon>
    </lineage>
</organism>
<sequence>MDPGRAGPAGPHAGRPEGPAARLGADDVVTRLGPGCRLDLVLEPDRAARWPDLAVVPLRGDPPLVLVAARAEEGPGAFLRTRGTFRLEGTDAAGRAVAARCEAAGSTVTGGAAVVVARVLEGTGPPEPADARSGVGVPAWITTGEEAHRRARELVLLRHYLPDTTVEPDELAHDLRSDPGTTAYAMTRLSADGLVRRDPLRGYVVVPLDVRESDATFDARCAIEVGVLETSLHRVADHHLTALRGSYDGMARELVGDRFVDFERYLEANVAFHREVVGLGGSAPLVDAFGHLGIKEVMTRSFGWTTRSSQSFLEVQGRMLAGIERRDLPAAREATVAYRDLAKQRVRTILGLTGGRL</sequence>
<keyword evidence="7" id="KW-1185">Reference proteome</keyword>
<protein>
    <recommendedName>
        <fullName evidence="5">GntR C-terminal domain-containing protein</fullName>
    </recommendedName>
</protein>